<dbReference type="Pfam" id="PF01895">
    <property type="entry name" value="PhoU"/>
    <property type="match status" value="2"/>
</dbReference>
<feature type="domain" description="PhoU" evidence="9">
    <location>
        <begin position="23"/>
        <end position="111"/>
    </location>
</feature>
<evidence type="ECO:0000313" key="10">
    <source>
        <dbReference type="EMBL" id="MBC2777308.1"/>
    </source>
</evidence>
<keyword evidence="5 8" id="KW-0963">Cytoplasm</keyword>
<dbReference type="GO" id="GO:0005737">
    <property type="term" value="C:cytoplasm"/>
    <property type="evidence" value="ECO:0007669"/>
    <property type="project" value="UniProtKB-SubCell"/>
</dbReference>
<proteinExistence type="inferred from homology"/>
<dbReference type="Gene3D" id="1.20.58.220">
    <property type="entry name" value="Phosphate transport system protein phou homolog 2, domain 2"/>
    <property type="match status" value="2"/>
</dbReference>
<evidence type="ECO:0000256" key="8">
    <source>
        <dbReference type="PIRNR" id="PIRNR003107"/>
    </source>
</evidence>
<dbReference type="InterPro" id="IPR038078">
    <property type="entry name" value="PhoU-like_sf"/>
</dbReference>
<dbReference type="FunFam" id="1.20.58.220:FF:000004">
    <property type="entry name" value="Phosphate-specific transport system accessory protein PhoU"/>
    <property type="match status" value="1"/>
</dbReference>
<dbReference type="NCBIfam" id="TIGR02135">
    <property type="entry name" value="phoU_full"/>
    <property type="match status" value="1"/>
</dbReference>
<dbReference type="RefSeq" id="WP_185800528.1">
    <property type="nucleotide sequence ID" value="NZ_JACJVJ010000001.1"/>
</dbReference>
<dbReference type="PANTHER" id="PTHR42930">
    <property type="entry name" value="PHOSPHATE-SPECIFIC TRANSPORT SYSTEM ACCESSORY PROTEIN PHOU"/>
    <property type="match status" value="1"/>
</dbReference>
<comment type="caution">
    <text evidence="10">The sequence shown here is derived from an EMBL/GenBank/DDBJ whole genome shotgun (WGS) entry which is preliminary data.</text>
</comment>
<comment type="subcellular location">
    <subcellularLocation>
        <location evidence="1 8">Cytoplasm</location>
    </subcellularLocation>
</comment>
<dbReference type="GO" id="GO:0045936">
    <property type="term" value="P:negative regulation of phosphate metabolic process"/>
    <property type="evidence" value="ECO:0007669"/>
    <property type="project" value="InterPro"/>
</dbReference>
<dbReference type="InterPro" id="IPR026022">
    <property type="entry name" value="PhoU_dom"/>
</dbReference>
<evidence type="ECO:0000313" key="11">
    <source>
        <dbReference type="Proteomes" id="UP000564378"/>
    </source>
</evidence>
<keyword evidence="11" id="KW-1185">Reference proteome</keyword>
<keyword evidence="6 8" id="KW-0592">Phosphate transport</keyword>
<dbReference type="SUPFAM" id="SSF109755">
    <property type="entry name" value="PhoU-like"/>
    <property type="match status" value="1"/>
</dbReference>
<dbReference type="GO" id="GO:0030643">
    <property type="term" value="P:intracellular phosphate ion homeostasis"/>
    <property type="evidence" value="ECO:0007669"/>
    <property type="project" value="InterPro"/>
</dbReference>
<comment type="subunit">
    <text evidence="3 8">Homodimer.</text>
</comment>
<evidence type="ECO:0000256" key="6">
    <source>
        <dbReference type="ARBA" id="ARBA00022592"/>
    </source>
</evidence>
<dbReference type="InterPro" id="IPR028366">
    <property type="entry name" value="PhoU"/>
</dbReference>
<feature type="domain" description="PhoU" evidence="9">
    <location>
        <begin position="128"/>
        <end position="211"/>
    </location>
</feature>
<dbReference type="PANTHER" id="PTHR42930:SF3">
    <property type="entry name" value="PHOSPHATE-SPECIFIC TRANSPORT SYSTEM ACCESSORY PROTEIN PHOU"/>
    <property type="match status" value="1"/>
</dbReference>
<dbReference type="AlphaFoldDB" id="A0A842HTQ2"/>
<accession>A0A842HTQ2</accession>
<dbReference type="Proteomes" id="UP000564378">
    <property type="component" value="Unassembled WGS sequence"/>
</dbReference>
<keyword evidence="4 8" id="KW-0813">Transport</keyword>
<protein>
    <recommendedName>
        <fullName evidence="8">Phosphate-specific transport system accessory protein PhoU</fullName>
    </recommendedName>
</protein>
<organism evidence="10 11">
    <name type="scientific">Parasphingopyxis marina</name>
    <dbReference type="NCBI Taxonomy" id="2761622"/>
    <lineage>
        <taxon>Bacteria</taxon>
        <taxon>Pseudomonadati</taxon>
        <taxon>Pseudomonadota</taxon>
        <taxon>Alphaproteobacteria</taxon>
        <taxon>Sphingomonadales</taxon>
        <taxon>Sphingomonadaceae</taxon>
        <taxon>Parasphingopyxis</taxon>
    </lineage>
</organism>
<evidence type="ECO:0000256" key="7">
    <source>
        <dbReference type="ARBA" id="ARBA00056181"/>
    </source>
</evidence>
<evidence type="ECO:0000256" key="1">
    <source>
        <dbReference type="ARBA" id="ARBA00004496"/>
    </source>
</evidence>
<reference evidence="10 11" key="1">
    <citation type="submission" date="2020-08" db="EMBL/GenBank/DDBJ databases">
        <title>Draft genome sequence of Parasphingopyxis sp. GrpM-11.</title>
        <authorList>
            <person name="Oh J."/>
            <person name="Roh D.-H."/>
        </authorList>
    </citation>
    <scope>NUCLEOTIDE SEQUENCE [LARGE SCALE GENOMIC DNA]</scope>
    <source>
        <strain evidence="10 11">GrpM-11</strain>
    </source>
</reference>
<evidence type="ECO:0000256" key="2">
    <source>
        <dbReference type="ARBA" id="ARBA00008107"/>
    </source>
</evidence>
<name>A0A842HTQ2_9SPHN</name>
<gene>
    <name evidence="10" type="primary">phoU</name>
    <name evidence="10" type="ORF">H6P80_06715</name>
</gene>
<sequence>MSNTTEHTVKAFDDDIGELRALVSEMGGLAETAIGDAIHALIRYDLETAARVVEQDDRIDELEAEVERHAVRLIALRAPLADDLREAVAAMKIATVIERIGDYAKNIAKRVPVFEHRVEIEPLSILPAMAQIVSEMVHNVLDAFAARDAEKAKEVIERDEAVDDFYNSLFRALLTYMMENSHNITQSTHLLFIAKNLERVGDHATNIAEMVHFAATGEYLDDRVDVSETFAPEPEEDS</sequence>
<comment type="similarity">
    <text evidence="2 8">Belongs to the PhoU family.</text>
</comment>
<evidence type="ECO:0000256" key="4">
    <source>
        <dbReference type="ARBA" id="ARBA00022448"/>
    </source>
</evidence>
<dbReference type="PIRSF" id="PIRSF003107">
    <property type="entry name" value="PhoU"/>
    <property type="match status" value="1"/>
</dbReference>
<evidence type="ECO:0000256" key="5">
    <source>
        <dbReference type="ARBA" id="ARBA00022490"/>
    </source>
</evidence>
<evidence type="ECO:0000256" key="3">
    <source>
        <dbReference type="ARBA" id="ARBA00011738"/>
    </source>
</evidence>
<dbReference type="GO" id="GO:0006817">
    <property type="term" value="P:phosphate ion transport"/>
    <property type="evidence" value="ECO:0007669"/>
    <property type="project" value="UniProtKB-KW"/>
</dbReference>
<evidence type="ECO:0000259" key="9">
    <source>
        <dbReference type="Pfam" id="PF01895"/>
    </source>
</evidence>
<dbReference type="EMBL" id="JACJVJ010000001">
    <property type="protein sequence ID" value="MBC2777308.1"/>
    <property type="molecule type" value="Genomic_DNA"/>
</dbReference>
<comment type="function">
    <text evidence="7 8">Plays a role in the regulation of phosphate uptake.</text>
</comment>